<organism evidence="2 3">
    <name type="scientific">Pseudomonas abyssi</name>
    <dbReference type="NCBI Taxonomy" id="170540"/>
    <lineage>
        <taxon>Bacteria</taxon>
        <taxon>Pseudomonadati</taxon>
        <taxon>Pseudomonadota</taxon>
        <taxon>Gammaproteobacteria</taxon>
        <taxon>Pseudomonadales</taxon>
        <taxon>Pseudomonadaceae</taxon>
        <taxon>Pseudomonas</taxon>
    </lineage>
</organism>
<dbReference type="EMBL" id="NTMR01000002">
    <property type="protein sequence ID" value="PBK05929.1"/>
    <property type="molecule type" value="Genomic_DNA"/>
</dbReference>
<dbReference type="AlphaFoldDB" id="A0A2A3MM84"/>
<dbReference type="InterPro" id="IPR058744">
    <property type="entry name" value="BstA-like_C"/>
</dbReference>
<sequence>MNTSGAAATPKQIALDLGVEVQRDVNGIEMGVLENGIPFLTQRGLALAAGAPRSAIQDLSQEWIDHFNDGVLTKDRISFIRNYLFERGYTEPSLYIETVRDGTSHYAYPDVVCTAIIEYYAFESRSPSQQAIETYRRFASYGLQRFIYDSLNYTPADKWRYHNDRVSMLKDSAPDGYFTIFREITGMVVDLINADLTVNHKTVPDISVGQHWARFWKDNGLAEQFGDRREYEHNYPDYYPQAMSNPQRPYAYPDAALPTFRAWFKSTYLPTKFPAYILKKSNLLAGGRNEAQMIAGMFNPPQLPRS</sequence>
<gene>
    <name evidence="2" type="ORF">CNQ84_00695</name>
</gene>
<evidence type="ECO:0000259" key="1">
    <source>
        <dbReference type="Pfam" id="PF26567"/>
    </source>
</evidence>
<name>A0A2A3MM84_9PSED</name>
<feature type="domain" description="BstA-like C-terminal" evidence="1">
    <location>
        <begin position="159"/>
        <end position="281"/>
    </location>
</feature>
<comment type="caution">
    <text evidence="2">The sequence shown here is derived from an EMBL/GenBank/DDBJ whole genome shotgun (WGS) entry which is preliminary data.</text>
</comment>
<proteinExistence type="predicted"/>
<evidence type="ECO:0000313" key="2">
    <source>
        <dbReference type="EMBL" id="PBK05929.1"/>
    </source>
</evidence>
<dbReference type="Proteomes" id="UP000242313">
    <property type="component" value="Unassembled WGS sequence"/>
</dbReference>
<dbReference type="Pfam" id="PF26567">
    <property type="entry name" value="BstA_C"/>
    <property type="match status" value="1"/>
</dbReference>
<accession>A0A2A3MM84</accession>
<keyword evidence="3" id="KW-1185">Reference proteome</keyword>
<reference evidence="2 3" key="1">
    <citation type="submission" date="2017-09" db="EMBL/GenBank/DDBJ databases">
        <title>Pseudomonas abyssi sp. nov. isolated from Abyssopelagic Water.</title>
        <authorList>
            <person name="Wei Y."/>
        </authorList>
    </citation>
    <scope>NUCLEOTIDE SEQUENCE [LARGE SCALE GENOMIC DNA]</scope>
    <source>
        <strain evidence="2 3">MT5</strain>
    </source>
</reference>
<protein>
    <recommendedName>
        <fullName evidence="1">BstA-like C-terminal domain-containing protein</fullName>
    </recommendedName>
</protein>
<evidence type="ECO:0000313" key="3">
    <source>
        <dbReference type="Proteomes" id="UP000242313"/>
    </source>
</evidence>